<reference evidence="2 3" key="1">
    <citation type="submission" date="2019-10" db="EMBL/GenBank/DDBJ databases">
        <title>Actinomadura rubteroloni sp. nov. and Actinomadura macrotermitis sp. nov., isolated from the gut of fungus growing-termite Macrotermes natalensis.</title>
        <authorList>
            <person name="Benndorf R."/>
            <person name="Martin K."/>
            <person name="Kuefner M."/>
            <person name="De Beer W."/>
            <person name="Kaster A.-K."/>
            <person name="Vollmers J."/>
            <person name="Poulsen M."/>
            <person name="Beemelmanns C."/>
        </authorList>
    </citation>
    <scope>NUCLEOTIDE SEQUENCE [LARGE SCALE GENOMIC DNA]</scope>
    <source>
        <strain evidence="2 3">RB68</strain>
    </source>
</reference>
<keyword evidence="3" id="KW-1185">Reference proteome</keyword>
<evidence type="ECO:0000313" key="3">
    <source>
        <dbReference type="Proteomes" id="UP000487268"/>
    </source>
</evidence>
<feature type="domain" description="NAD-dependent epimerase/dehydratase" evidence="1">
    <location>
        <begin position="6"/>
        <end position="206"/>
    </location>
</feature>
<dbReference type="RefSeq" id="WP_153538648.1">
    <property type="nucleotide sequence ID" value="NZ_WEGH01000004.1"/>
</dbReference>
<dbReference type="Pfam" id="PF01370">
    <property type="entry name" value="Epimerase"/>
    <property type="match status" value="1"/>
</dbReference>
<dbReference type="SUPFAM" id="SSF51735">
    <property type="entry name" value="NAD(P)-binding Rossmann-fold domains"/>
    <property type="match status" value="1"/>
</dbReference>
<comment type="caution">
    <text evidence="2">The sequence shown here is derived from an EMBL/GenBank/DDBJ whole genome shotgun (WGS) entry which is preliminary data.</text>
</comment>
<dbReference type="EMBL" id="WEGH01000004">
    <property type="protein sequence ID" value="MQY08044.1"/>
    <property type="molecule type" value="Genomic_DNA"/>
</dbReference>
<dbReference type="OrthoDB" id="8205493at2"/>
<dbReference type="Proteomes" id="UP000487268">
    <property type="component" value="Unassembled WGS sequence"/>
</dbReference>
<accession>A0A7K0C5D7</accession>
<dbReference type="InterPro" id="IPR036291">
    <property type="entry name" value="NAD(P)-bd_dom_sf"/>
</dbReference>
<evidence type="ECO:0000313" key="2">
    <source>
        <dbReference type="EMBL" id="MQY08044.1"/>
    </source>
</evidence>
<evidence type="ECO:0000259" key="1">
    <source>
        <dbReference type="Pfam" id="PF01370"/>
    </source>
</evidence>
<dbReference type="Gene3D" id="3.40.50.720">
    <property type="entry name" value="NAD(P)-binding Rossmann-like Domain"/>
    <property type="match status" value="1"/>
</dbReference>
<name>A0A7K0C5D7_9ACTN</name>
<protein>
    <recommendedName>
        <fullName evidence="1">NAD-dependent epimerase/dehydratase domain-containing protein</fullName>
    </recommendedName>
</protein>
<organism evidence="2 3">
    <name type="scientific">Actinomadura macrotermitis</name>
    <dbReference type="NCBI Taxonomy" id="2585200"/>
    <lineage>
        <taxon>Bacteria</taxon>
        <taxon>Bacillati</taxon>
        <taxon>Actinomycetota</taxon>
        <taxon>Actinomycetes</taxon>
        <taxon>Streptosporangiales</taxon>
        <taxon>Thermomonosporaceae</taxon>
        <taxon>Actinomadura</taxon>
    </lineage>
</organism>
<dbReference type="AlphaFoldDB" id="A0A7K0C5D7"/>
<proteinExistence type="predicted"/>
<dbReference type="InterPro" id="IPR001509">
    <property type="entry name" value="Epimerase_deHydtase"/>
</dbReference>
<sequence>MSFHIVVGAGATGIATALLLAGSGERVRLVTRGGSGPEHPLVERVALDAADAAALTEAARGAATVFNAAAPAYHTWPTTLPPLFRAVLSAAEHAGADYVMLGNLYGYGPVDGPLTEDLPLLATGPKGEVRARMWREAEAAHRAGRVRVTEVRAGAFLGTGAVSWFTLLVEPHVRAGRPALVQGRPDVPHGFTAVADVAAALLAVSRGDRAWGRAWHAPVTNATAQEAAAVLAEAAGAPAPRLAGMTDRELTLLGLTSPLWNELWEIAYMTDRPFVVDSSGIEDAFGLKPTPLEEVFAG</sequence>
<gene>
    <name evidence="2" type="ORF">ACRB68_61460</name>
</gene>